<keyword evidence="7" id="KW-1133">Transmembrane helix</keyword>
<evidence type="ECO:0000256" key="6">
    <source>
        <dbReference type="ARBA" id="ARBA00023049"/>
    </source>
</evidence>
<dbReference type="PRINTS" id="PR00786">
    <property type="entry name" value="NEPRILYSIN"/>
</dbReference>
<keyword evidence="5" id="KW-0862">Zinc</keyword>
<proteinExistence type="predicted"/>
<dbReference type="EMBL" id="CAJNOC010000069">
    <property type="protein sequence ID" value="CAF0711928.1"/>
    <property type="molecule type" value="Genomic_DNA"/>
</dbReference>
<evidence type="ECO:0000256" key="2">
    <source>
        <dbReference type="ARBA" id="ARBA00022670"/>
    </source>
</evidence>
<keyword evidence="4" id="KW-0378">Hydrolase</keyword>
<feature type="domain" description="Peptidase M13 N-terminal" evidence="9">
    <location>
        <begin position="75"/>
        <end position="462"/>
    </location>
</feature>
<dbReference type="PANTHER" id="PTHR11733">
    <property type="entry name" value="ZINC METALLOPROTEASE FAMILY M13 NEPRILYSIN-RELATED"/>
    <property type="match status" value="1"/>
</dbReference>
<accession>A0A813M4V2</accession>
<dbReference type="GO" id="GO:0046872">
    <property type="term" value="F:metal ion binding"/>
    <property type="evidence" value="ECO:0007669"/>
    <property type="project" value="UniProtKB-KW"/>
</dbReference>
<evidence type="ECO:0000256" key="4">
    <source>
        <dbReference type="ARBA" id="ARBA00022801"/>
    </source>
</evidence>
<keyword evidence="7" id="KW-0812">Transmembrane</keyword>
<comment type="cofactor">
    <cofactor evidence="1">
        <name>Zn(2+)</name>
        <dbReference type="ChEBI" id="CHEBI:29105"/>
    </cofactor>
</comment>
<dbReference type="PROSITE" id="PS51885">
    <property type="entry name" value="NEPRILYSIN"/>
    <property type="match status" value="1"/>
</dbReference>
<dbReference type="Pfam" id="PF01431">
    <property type="entry name" value="Peptidase_M13"/>
    <property type="match status" value="1"/>
</dbReference>
<feature type="transmembrane region" description="Helical" evidence="7">
    <location>
        <begin position="18"/>
        <end position="41"/>
    </location>
</feature>
<evidence type="ECO:0000256" key="1">
    <source>
        <dbReference type="ARBA" id="ARBA00001947"/>
    </source>
</evidence>
<dbReference type="SUPFAM" id="SSF55486">
    <property type="entry name" value="Metalloproteases ('zincins'), catalytic domain"/>
    <property type="match status" value="1"/>
</dbReference>
<dbReference type="GO" id="GO:0005886">
    <property type="term" value="C:plasma membrane"/>
    <property type="evidence" value="ECO:0007669"/>
    <property type="project" value="TreeGrafter"/>
</dbReference>
<dbReference type="PANTHER" id="PTHR11733:SF133">
    <property type="entry name" value="PHOSPHATE-REGULATING NEUTRAL ENDOPEPTIDASE PHEX"/>
    <property type="match status" value="1"/>
</dbReference>
<dbReference type="OrthoDB" id="6475849at2759"/>
<organism evidence="10 11">
    <name type="scientific">Brachionus calyciflorus</name>
    <dbReference type="NCBI Taxonomy" id="104777"/>
    <lineage>
        <taxon>Eukaryota</taxon>
        <taxon>Metazoa</taxon>
        <taxon>Spiralia</taxon>
        <taxon>Gnathifera</taxon>
        <taxon>Rotifera</taxon>
        <taxon>Eurotatoria</taxon>
        <taxon>Monogononta</taxon>
        <taxon>Pseudotrocha</taxon>
        <taxon>Ploima</taxon>
        <taxon>Brachionidae</taxon>
        <taxon>Brachionus</taxon>
    </lineage>
</organism>
<dbReference type="InterPro" id="IPR000718">
    <property type="entry name" value="Peptidase_M13"/>
</dbReference>
<keyword evidence="3" id="KW-0479">Metal-binding</keyword>
<evidence type="ECO:0000256" key="7">
    <source>
        <dbReference type="SAM" id="Phobius"/>
    </source>
</evidence>
<evidence type="ECO:0000259" key="9">
    <source>
        <dbReference type="Pfam" id="PF05649"/>
    </source>
</evidence>
<sequence length="732" mass="84202">MNDTTIVISNPTSKYKQLFIVTSVILSLIIVALSIIALIFATGLNGNNSNNICLTKACIKAANTILENMDQNVDPCEDFHLFSCGSFVKAKRIPDEQTKIDVFDILRNTLAYSVADILSAEIDENDIEPTKNAKRLFKSCMNEEILQQSGEKIFLEVLDSYFGGWPILKPHTKSISIVERMVKLRKIGFKSLIDFHVTLNPKNPQNLILKVKQPNWLFNKQYYNDSGFVKTYKEYAKKYVTFLNSSAANVNEQIDRMFEIEKLIAMNLINEDEKRNSTYKNMTIAGLIEEMPKFDWKGFIIDGIFNEIKNVTIDQNEPIVVEDFRYLQFISDLIDKVDSTYKKSDLENLIVWSAIKTEITFLPKKYKEAKLEFDKVYKGTKSSHPRIITCSSYVLDVMEFAVGRLYVMKHFNNYSKQAATEMIENIRIEFTQILRETEWLDDESRALALAKADNIDSKVGYPDFIYNITHLNEMYSKFLMNESEYLHNSLKILKIDALHGFYELRIKRDRKLWISGPAVVNAFYSPYANQICFPAGILQGPFYDANNPNYLNYGGIGSVIGHEITHGFDDRGRLHDKNGVYFADGASSLWTNQTVYKYKEKAKCIIDQYNNYVVKQINRTLNGILTQGENIADNGGLKESFRAYKKWVKLNGEEPLLPGLNYTQEQLFFINYAQVWCTKYRSQSLLYRILNSNHSPGEFRIIGPTSNSEDFAKVFKCKADQKNNPAKKCSVW</sequence>
<evidence type="ECO:0000259" key="8">
    <source>
        <dbReference type="Pfam" id="PF01431"/>
    </source>
</evidence>
<name>A0A813M4V2_9BILA</name>
<evidence type="ECO:0000256" key="5">
    <source>
        <dbReference type="ARBA" id="ARBA00022833"/>
    </source>
</evidence>
<keyword evidence="11" id="KW-1185">Reference proteome</keyword>
<keyword evidence="6" id="KW-0482">Metalloprotease</keyword>
<dbReference type="AlphaFoldDB" id="A0A813M4V2"/>
<keyword evidence="7" id="KW-0472">Membrane</keyword>
<dbReference type="InterPro" id="IPR042089">
    <property type="entry name" value="Peptidase_M13_dom_2"/>
</dbReference>
<evidence type="ECO:0000313" key="10">
    <source>
        <dbReference type="EMBL" id="CAF0711928.1"/>
    </source>
</evidence>
<evidence type="ECO:0000313" key="11">
    <source>
        <dbReference type="Proteomes" id="UP000663879"/>
    </source>
</evidence>
<dbReference type="GO" id="GO:0004222">
    <property type="term" value="F:metalloendopeptidase activity"/>
    <property type="evidence" value="ECO:0007669"/>
    <property type="project" value="InterPro"/>
</dbReference>
<dbReference type="InterPro" id="IPR024079">
    <property type="entry name" value="MetalloPept_cat_dom_sf"/>
</dbReference>
<feature type="domain" description="Peptidase M13 C-terminal" evidence="8">
    <location>
        <begin position="521"/>
        <end position="731"/>
    </location>
</feature>
<dbReference type="Gene3D" id="3.40.390.10">
    <property type="entry name" value="Collagenase (Catalytic Domain)"/>
    <property type="match status" value="1"/>
</dbReference>
<gene>
    <name evidence="10" type="ORF">OXX778_LOCUS1155</name>
</gene>
<dbReference type="CDD" id="cd08662">
    <property type="entry name" value="M13"/>
    <property type="match status" value="1"/>
</dbReference>
<dbReference type="Pfam" id="PF05649">
    <property type="entry name" value="Peptidase_M13_N"/>
    <property type="match status" value="1"/>
</dbReference>
<dbReference type="Proteomes" id="UP000663879">
    <property type="component" value="Unassembled WGS sequence"/>
</dbReference>
<dbReference type="Gene3D" id="1.10.1380.10">
    <property type="entry name" value="Neutral endopeptidase , domain2"/>
    <property type="match status" value="1"/>
</dbReference>
<dbReference type="InterPro" id="IPR008753">
    <property type="entry name" value="Peptidase_M13_N"/>
</dbReference>
<dbReference type="GO" id="GO:0016485">
    <property type="term" value="P:protein processing"/>
    <property type="evidence" value="ECO:0007669"/>
    <property type="project" value="TreeGrafter"/>
</dbReference>
<comment type="caution">
    <text evidence="10">The sequence shown here is derived from an EMBL/GenBank/DDBJ whole genome shotgun (WGS) entry which is preliminary data.</text>
</comment>
<reference evidence="10" key="1">
    <citation type="submission" date="2021-02" db="EMBL/GenBank/DDBJ databases">
        <authorList>
            <person name="Nowell W R."/>
        </authorList>
    </citation>
    <scope>NUCLEOTIDE SEQUENCE</scope>
    <source>
        <strain evidence="10">Ploen Becks lab</strain>
    </source>
</reference>
<evidence type="ECO:0000256" key="3">
    <source>
        <dbReference type="ARBA" id="ARBA00022723"/>
    </source>
</evidence>
<protein>
    <submittedName>
        <fullName evidence="10">Uncharacterized protein</fullName>
    </submittedName>
</protein>
<keyword evidence="2" id="KW-0645">Protease</keyword>
<dbReference type="InterPro" id="IPR018497">
    <property type="entry name" value="Peptidase_M13_C"/>
</dbReference>